<organism evidence="5 6">
    <name type="scientific">Clostridium innocuum</name>
    <dbReference type="NCBI Taxonomy" id="1522"/>
    <lineage>
        <taxon>Bacteria</taxon>
        <taxon>Bacillati</taxon>
        <taxon>Bacillota</taxon>
        <taxon>Clostridia</taxon>
        <taxon>Eubacteriales</taxon>
        <taxon>Clostridiaceae</taxon>
        <taxon>Clostridium</taxon>
    </lineage>
</organism>
<keyword evidence="1" id="KW-0805">Transcription regulation</keyword>
<dbReference type="PROSITE" id="PS51071">
    <property type="entry name" value="HTH_RPIR"/>
    <property type="match status" value="1"/>
</dbReference>
<evidence type="ECO:0000259" key="4">
    <source>
        <dbReference type="PROSITE" id="PS51071"/>
    </source>
</evidence>
<dbReference type="InterPro" id="IPR009057">
    <property type="entry name" value="Homeodomain-like_sf"/>
</dbReference>
<feature type="domain" description="HTH rpiR-type" evidence="4">
    <location>
        <begin position="2"/>
        <end position="78"/>
    </location>
</feature>
<dbReference type="Gene3D" id="3.40.50.10490">
    <property type="entry name" value="Glucose-6-phosphate isomerase like protein, domain 1"/>
    <property type="match status" value="1"/>
</dbReference>
<dbReference type="InterPro" id="IPR046348">
    <property type="entry name" value="SIS_dom_sf"/>
</dbReference>
<dbReference type="InterPro" id="IPR000281">
    <property type="entry name" value="HTH_RpiR"/>
</dbReference>
<accession>A0A3E2VWD0</accession>
<dbReference type="EMBL" id="QVEV01000016">
    <property type="protein sequence ID" value="RGC14984.1"/>
    <property type="molecule type" value="Genomic_DNA"/>
</dbReference>
<dbReference type="InterPro" id="IPR035472">
    <property type="entry name" value="RpiR-like_SIS"/>
</dbReference>
<dbReference type="RefSeq" id="WP_117443344.1">
    <property type="nucleotide sequence ID" value="NZ_JAJFEN010000005.1"/>
</dbReference>
<dbReference type="CDD" id="cd05013">
    <property type="entry name" value="SIS_RpiR"/>
    <property type="match status" value="1"/>
</dbReference>
<protein>
    <submittedName>
        <fullName evidence="5">MurR/RpiR family transcriptional regulator</fullName>
    </submittedName>
</protein>
<evidence type="ECO:0000256" key="1">
    <source>
        <dbReference type="ARBA" id="ARBA00023015"/>
    </source>
</evidence>
<dbReference type="PANTHER" id="PTHR30514">
    <property type="entry name" value="GLUCOKINASE"/>
    <property type="match status" value="1"/>
</dbReference>
<evidence type="ECO:0000256" key="2">
    <source>
        <dbReference type="ARBA" id="ARBA00023125"/>
    </source>
</evidence>
<dbReference type="Pfam" id="PF01380">
    <property type="entry name" value="SIS"/>
    <property type="match status" value="1"/>
</dbReference>
<comment type="caution">
    <text evidence="5">The sequence shown here is derived from an EMBL/GenBank/DDBJ whole genome shotgun (WGS) entry which is preliminary data.</text>
</comment>
<dbReference type="PANTHER" id="PTHR30514:SF10">
    <property type="entry name" value="MURR_RPIR FAMILY TRANSCRIPTIONAL REGULATOR"/>
    <property type="match status" value="1"/>
</dbReference>
<name>A0A3E2VWD0_CLOIN</name>
<dbReference type="GO" id="GO:0097367">
    <property type="term" value="F:carbohydrate derivative binding"/>
    <property type="evidence" value="ECO:0007669"/>
    <property type="project" value="InterPro"/>
</dbReference>
<evidence type="ECO:0000256" key="3">
    <source>
        <dbReference type="ARBA" id="ARBA00023163"/>
    </source>
</evidence>
<dbReference type="InterPro" id="IPR036388">
    <property type="entry name" value="WH-like_DNA-bd_sf"/>
</dbReference>
<dbReference type="GO" id="GO:0003700">
    <property type="term" value="F:DNA-binding transcription factor activity"/>
    <property type="evidence" value="ECO:0007669"/>
    <property type="project" value="InterPro"/>
</dbReference>
<keyword evidence="3" id="KW-0804">Transcription</keyword>
<proteinExistence type="predicted"/>
<dbReference type="Proteomes" id="UP000260025">
    <property type="component" value="Unassembled WGS sequence"/>
</dbReference>
<dbReference type="AlphaFoldDB" id="A0A3E2VWD0"/>
<evidence type="ECO:0000313" key="5">
    <source>
        <dbReference type="EMBL" id="RGC14984.1"/>
    </source>
</evidence>
<reference evidence="5 6" key="1">
    <citation type="submission" date="2018-08" db="EMBL/GenBank/DDBJ databases">
        <title>A genome reference for cultivated species of the human gut microbiota.</title>
        <authorList>
            <person name="Zou Y."/>
            <person name="Xue W."/>
            <person name="Luo G."/>
        </authorList>
    </citation>
    <scope>NUCLEOTIDE SEQUENCE [LARGE SCALE GENOMIC DNA]</scope>
    <source>
        <strain evidence="5 6">OF01-2LB</strain>
    </source>
</reference>
<dbReference type="SUPFAM" id="SSF53697">
    <property type="entry name" value="SIS domain"/>
    <property type="match status" value="1"/>
</dbReference>
<keyword evidence="2" id="KW-0238">DNA-binding</keyword>
<dbReference type="Pfam" id="PF01418">
    <property type="entry name" value="HTH_6"/>
    <property type="match status" value="1"/>
</dbReference>
<evidence type="ECO:0000313" key="6">
    <source>
        <dbReference type="Proteomes" id="UP000260025"/>
    </source>
</evidence>
<dbReference type="Gene3D" id="1.10.10.10">
    <property type="entry name" value="Winged helix-like DNA-binding domain superfamily/Winged helix DNA-binding domain"/>
    <property type="match status" value="1"/>
</dbReference>
<dbReference type="SUPFAM" id="SSF46689">
    <property type="entry name" value="Homeodomain-like"/>
    <property type="match status" value="1"/>
</dbReference>
<sequence length="303" mass="34743">MCMHIRETLQNTRSWSANEQALCDYILENSIAVIHMNGTQLAQGAAVSTSCVYRFCHKLGFAGFSAFRIQLASELNEKLSSPSEVNYDYPFTEKESTAQLIQTLGSLYKTSIDETIRLLDITQLEKFAEHIYQARFTYILTTNTNLQAAKNFARKMEEIGMHIHVAGELLQQRLYCASAKQGDVAIILSYAGISDHVQECVKQLYENKVTVLLLSSRHDQTLHYFATCRLYLCGFESSYQKITTFSSHVSAQYLLDLVYSVIYQKNYEKNIEHRDRAYHVCRLKAKEESGMKRMETNKGEEEI</sequence>
<gene>
    <name evidence="5" type="ORF">DXA38_11855</name>
</gene>
<dbReference type="InterPro" id="IPR001347">
    <property type="entry name" value="SIS_dom"/>
</dbReference>
<dbReference type="GO" id="GO:0003677">
    <property type="term" value="F:DNA binding"/>
    <property type="evidence" value="ECO:0007669"/>
    <property type="project" value="UniProtKB-KW"/>
</dbReference>
<dbReference type="GO" id="GO:1901135">
    <property type="term" value="P:carbohydrate derivative metabolic process"/>
    <property type="evidence" value="ECO:0007669"/>
    <property type="project" value="InterPro"/>
</dbReference>
<dbReference type="OrthoDB" id="63027at2"/>
<dbReference type="InterPro" id="IPR047640">
    <property type="entry name" value="RpiR-like"/>
</dbReference>